<organism evidence="2 3">
    <name type="scientific">Xenorhabdus aichiensis</name>
    <dbReference type="NCBI Taxonomy" id="3025874"/>
    <lineage>
        <taxon>Bacteria</taxon>
        <taxon>Pseudomonadati</taxon>
        <taxon>Pseudomonadota</taxon>
        <taxon>Gammaproteobacteria</taxon>
        <taxon>Enterobacterales</taxon>
        <taxon>Morganellaceae</taxon>
        <taxon>Xenorhabdus</taxon>
    </lineage>
</organism>
<feature type="domain" description="YagK/YfjJ C-terminal" evidence="1">
    <location>
        <begin position="60"/>
        <end position="135"/>
    </location>
</feature>
<accession>A0ABT5M3K1</accession>
<gene>
    <name evidence="2" type="ORF">PSI22_11580</name>
</gene>
<evidence type="ECO:0000313" key="2">
    <source>
        <dbReference type="EMBL" id="MDC9622254.1"/>
    </source>
</evidence>
<comment type="caution">
    <text evidence="2">The sequence shown here is derived from an EMBL/GenBank/DDBJ whole genome shotgun (WGS) entry which is preliminary data.</text>
</comment>
<protein>
    <submittedName>
        <fullName evidence="2">Inovirus-type Gp2 protein</fullName>
    </submittedName>
</protein>
<dbReference type="RefSeq" id="WP_273579874.1">
    <property type="nucleotide sequence ID" value="NZ_JAQRFO010000022.1"/>
</dbReference>
<evidence type="ECO:0000313" key="3">
    <source>
        <dbReference type="Proteomes" id="UP001214757"/>
    </source>
</evidence>
<dbReference type="InterPro" id="IPR057271">
    <property type="entry name" value="YagK_YfjJ_C"/>
</dbReference>
<feature type="non-terminal residue" evidence="2">
    <location>
        <position position="158"/>
    </location>
</feature>
<sequence>MSFNDYVSMASSFFSCRNKVGFYKYQNHVVPVYEWGDMSVYPVKKIMDSFMGVVCESFSHTSRVMMARFDLRVKEYNENNSVISNFTKLLRKKINQYSQAGVLHLVWVREQNKSPHQHYHAAIFTDGHVICHPTKLLKLIEGCWITTTGGSLSIPKNC</sequence>
<dbReference type="EMBL" id="JAQRFO010000022">
    <property type="protein sequence ID" value="MDC9622254.1"/>
    <property type="molecule type" value="Genomic_DNA"/>
</dbReference>
<dbReference type="Pfam" id="PF11726">
    <property type="entry name" value="YagK_YfjJ_C"/>
    <property type="match status" value="1"/>
</dbReference>
<evidence type="ECO:0000259" key="1">
    <source>
        <dbReference type="Pfam" id="PF11726"/>
    </source>
</evidence>
<proteinExistence type="predicted"/>
<reference evidence="2 3" key="1">
    <citation type="submission" date="2023-02" db="EMBL/GenBank/DDBJ databases">
        <title>Entomopathogenic bacteria.</title>
        <authorList>
            <person name="Machado R.A."/>
        </authorList>
    </citation>
    <scope>NUCLEOTIDE SEQUENCE [LARGE SCALE GENOMIC DNA]</scope>
    <source>
        <strain evidence="2 3">XENO-7</strain>
    </source>
</reference>
<name>A0ABT5M3K1_9GAMM</name>
<keyword evidence="3" id="KW-1185">Reference proteome</keyword>
<dbReference type="Proteomes" id="UP001214757">
    <property type="component" value="Unassembled WGS sequence"/>
</dbReference>